<dbReference type="GO" id="GO:0016757">
    <property type="term" value="F:glycosyltransferase activity"/>
    <property type="evidence" value="ECO:0007669"/>
    <property type="project" value="UniProtKB-KW"/>
</dbReference>
<dbReference type="Gene3D" id="3.90.550.10">
    <property type="entry name" value="Spore Coat Polysaccharide Biosynthesis Protein SpsA, Chain A"/>
    <property type="match status" value="1"/>
</dbReference>
<keyword evidence="1" id="KW-0812">Transmembrane</keyword>
<dbReference type="EMBL" id="AM746676">
    <property type="protein sequence ID" value="CAN98192.1"/>
    <property type="molecule type" value="Genomic_DNA"/>
</dbReference>
<dbReference type="EC" id="2.4.-.-" evidence="3"/>
<gene>
    <name evidence="3" type="ordered locus">sce8022</name>
</gene>
<keyword evidence="4" id="KW-1185">Reference proteome</keyword>
<evidence type="ECO:0000313" key="4">
    <source>
        <dbReference type="Proteomes" id="UP000002139"/>
    </source>
</evidence>
<evidence type="ECO:0000256" key="1">
    <source>
        <dbReference type="SAM" id="Phobius"/>
    </source>
</evidence>
<protein>
    <submittedName>
        <fullName evidence="3">Glycosyltransferase</fullName>
        <ecNumber evidence="3">2.4.-.-</ecNumber>
    </submittedName>
</protein>
<reference evidence="3 4" key="1">
    <citation type="journal article" date="2007" name="Nat. Biotechnol.">
        <title>Complete genome sequence of the myxobacterium Sorangium cellulosum.</title>
        <authorList>
            <person name="Schneiker S."/>
            <person name="Perlova O."/>
            <person name="Kaiser O."/>
            <person name="Gerth K."/>
            <person name="Alici A."/>
            <person name="Altmeyer M.O."/>
            <person name="Bartels D."/>
            <person name="Bekel T."/>
            <person name="Beyer S."/>
            <person name="Bode E."/>
            <person name="Bode H.B."/>
            <person name="Bolten C.J."/>
            <person name="Choudhuri J.V."/>
            <person name="Doss S."/>
            <person name="Elnakady Y.A."/>
            <person name="Frank B."/>
            <person name="Gaigalat L."/>
            <person name="Goesmann A."/>
            <person name="Groeger C."/>
            <person name="Gross F."/>
            <person name="Jelsbak L."/>
            <person name="Jelsbak L."/>
            <person name="Kalinowski J."/>
            <person name="Kegler C."/>
            <person name="Knauber T."/>
            <person name="Konietzny S."/>
            <person name="Kopp M."/>
            <person name="Krause L."/>
            <person name="Krug D."/>
            <person name="Linke B."/>
            <person name="Mahmud T."/>
            <person name="Martinez-Arias R."/>
            <person name="McHardy A.C."/>
            <person name="Merai M."/>
            <person name="Meyer F."/>
            <person name="Mormann S."/>
            <person name="Munoz-Dorado J."/>
            <person name="Perez J."/>
            <person name="Pradella S."/>
            <person name="Rachid S."/>
            <person name="Raddatz G."/>
            <person name="Rosenau F."/>
            <person name="Rueckert C."/>
            <person name="Sasse F."/>
            <person name="Scharfe M."/>
            <person name="Schuster S.C."/>
            <person name="Suen G."/>
            <person name="Treuner-Lange A."/>
            <person name="Velicer G.J."/>
            <person name="Vorholter F.-J."/>
            <person name="Weissman K.J."/>
            <person name="Welch R.D."/>
            <person name="Wenzel S.C."/>
            <person name="Whitworth D.E."/>
            <person name="Wilhelm S."/>
            <person name="Wittmann C."/>
            <person name="Bloecker H."/>
            <person name="Puehler A."/>
            <person name="Mueller R."/>
        </authorList>
    </citation>
    <scope>NUCLEOTIDE SEQUENCE [LARGE SCALE GENOMIC DNA]</scope>
    <source>
        <strain evidence="4">So ce56</strain>
    </source>
</reference>
<dbReference type="Proteomes" id="UP000002139">
    <property type="component" value="Chromosome"/>
</dbReference>
<keyword evidence="3" id="KW-0808">Transferase</keyword>
<name>A9FH84_SORC5</name>
<sequence length="367" mass="40826">MRSEVNFSTHVVLRCAAKSPVKLIIQIPCLNERDTLAQTFADLPRSIDGVDEIEVLIIDDGSTDGTSSLAEQLGIHHIVRFAKNRGLAAGFMAGIDACLRLGADIIVNTDADNQYRGAEIPRLVAPILDGRADLVIGDRQTDRIEHFSPLKKVLQRWGSRLIRRLSATEVADSPSGFRAVSRKAALQLFVHNRFTYTLETVIQAGRRGLALENVKITTNPKTRESRLFRSIPDYLRRAGPVMFRAYAMYRPVQLVGWVATVLLVFGVAIGVRFLYFYLRNPDYSGYIQSLIVGTGAVVMACILVAVALLAELIATNRRLVEEVLMRVRRIETELAEREPALRLEGIQSTGAKPWHNQQVQPARASAR</sequence>
<proteinExistence type="predicted"/>
<feature type="transmembrane region" description="Helical" evidence="1">
    <location>
        <begin position="290"/>
        <end position="310"/>
    </location>
</feature>
<dbReference type="PANTHER" id="PTHR48090:SF7">
    <property type="entry name" value="RFBJ PROTEIN"/>
    <property type="match status" value="1"/>
</dbReference>
<dbReference type="CDD" id="cd04179">
    <property type="entry name" value="DPM_DPG-synthase_like"/>
    <property type="match status" value="1"/>
</dbReference>
<evidence type="ECO:0000259" key="2">
    <source>
        <dbReference type="Pfam" id="PF00535"/>
    </source>
</evidence>
<dbReference type="InterPro" id="IPR001173">
    <property type="entry name" value="Glyco_trans_2-like"/>
</dbReference>
<dbReference type="PANTHER" id="PTHR48090">
    <property type="entry name" value="UNDECAPRENYL-PHOSPHATE 4-DEOXY-4-FORMAMIDO-L-ARABINOSE TRANSFERASE-RELATED"/>
    <property type="match status" value="1"/>
</dbReference>
<organism evidence="3 4">
    <name type="scientific">Sorangium cellulosum (strain So ce56)</name>
    <name type="common">Polyangium cellulosum (strain So ce56)</name>
    <dbReference type="NCBI Taxonomy" id="448385"/>
    <lineage>
        <taxon>Bacteria</taxon>
        <taxon>Pseudomonadati</taxon>
        <taxon>Myxococcota</taxon>
        <taxon>Polyangia</taxon>
        <taxon>Polyangiales</taxon>
        <taxon>Polyangiaceae</taxon>
        <taxon>Sorangium</taxon>
    </lineage>
</organism>
<dbReference type="STRING" id="448385.sce8022"/>
<dbReference type="SUPFAM" id="SSF53448">
    <property type="entry name" value="Nucleotide-diphospho-sugar transferases"/>
    <property type="match status" value="1"/>
</dbReference>
<keyword evidence="1" id="KW-1133">Transmembrane helix</keyword>
<dbReference type="AlphaFoldDB" id="A9FH84"/>
<evidence type="ECO:0000313" key="3">
    <source>
        <dbReference type="EMBL" id="CAN98192.1"/>
    </source>
</evidence>
<accession>A9FH84</accession>
<dbReference type="eggNOG" id="COG1215">
    <property type="taxonomic scope" value="Bacteria"/>
</dbReference>
<dbReference type="Pfam" id="PF00535">
    <property type="entry name" value="Glycos_transf_2"/>
    <property type="match status" value="1"/>
</dbReference>
<feature type="transmembrane region" description="Helical" evidence="1">
    <location>
        <begin position="254"/>
        <end position="278"/>
    </location>
</feature>
<dbReference type="InterPro" id="IPR050256">
    <property type="entry name" value="Glycosyltransferase_2"/>
</dbReference>
<dbReference type="KEGG" id="scl:sce8022"/>
<dbReference type="CAZy" id="GT2">
    <property type="family name" value="Glycosyltransferase Family 2"/>
</dbReference>
<keyword evidence="1" id="KW-0472">Membrane</keyword>
<keyword evidence="3" id="KW-0328">Glycosyltransferase</keyword>
<dbReference type="BioCyc" id="SCEL448385:SCE_RS41075-MONOMER"/>
<dbReference type="HOGENOM" id="CLU_033536_7_4_7"/>
<dbReference type="InterPro" id="IPR029044">
    <property type="entry name" value="Nucleotide-diphossugar_trans"/>
</dbReference>
<feature type="domain" description="Glycosyltransferase 2-like" evidence="2">
    <location>
        <begin position="27"/>
        <end position="186"/>
    </location>
</feature>